<evidence type="ECO:0000259" key="1">
    <source>
        <dbReference type="Pfam" id="PF00188"/>
    </source>
</evidence>
<accession>I4EGZ1</accession>
<dbReference type="Gene3D" id="3.40.33.10">
    <property type="entry name" value="CAP"/>
    <property type="match status" value="1"/>
</dbReference>
<dbReference type="InterPro" id="IPR035940">
    <property type="entry name" value="CAP_sf"/>
</dbReference>
<organism evidence="2 3">
    <name type="scientific">Nitrolancea hollandica Lb</name>
    <dbReference type="NCBI Taxonomy" id="1129897"/>
    <lineage>
        <taxon>Bacteria</taxon>
        <taxon>Pseudomonadati</taxon>
        <taxon>Thermomicrobiota</taxon>
        <taxon>Thermomicrobia</taxon>
        <taxon>Sphaerobacterales</taxon>
        <taxon>Sphaerobacterineae</taxon>
        <taxon>Sphaerobacteraceae</taxon>
        <taxon>Nitrolancea</taxon>
    </lineage>
</organism>
<feature type="domain" description="SCP" evidence="1">
    <location>
        <begin position="17"/>
        <end position="73"/>
    </location>
</feature>
<dbReference type="Proteomes" id="UP000004221">
    <property type="component" value="Unassembled WGS sequence"/>
</dbReference>
<dbReference type="AlphaFoldDB" id="I4EGZ1"/>
<dbReference type="InterPro" id="IPR014044">
    <property type="entry name" value="CAP_dom"/>
</dbReference>
<protein>
    <recommendedName>
        <fullName evidence="1">SCP domain-containing protein</fullName>
    </recommendedName>
</protein>
<comment type="caution">
    <text evidence="2">The sequence shown here is derived from an EMBL/GenBank/DDBJ whole genome shotgun (WGS) entry which is preliminary data.</text>
</comment>
<gene>
    <name evidence="2" type="ORF">NITHO_290009</name>
</gene>
<evidence type="ECO:0000313" key="2">
    <source>
        <dbReference type="EMBL" id="CCF83953.1"/>
    </source>
</evidence>
<dbReference type="Pfam" id="PF00188">
    <property type="entry name" value="CAP"/>
    <property type="match status" value="1"/>
</dbReference>
<evidence type="ECO:0000313" key="3">
    <source>
        <dbReference type="Proteomes" id="UP000004221"/>
    </source>
</evidence>
<dbReference type="PANTHER" id="PTHR31157:SF1">
    <property type="entry name" value="SCP DOMAIN-CONTAINING PROTEIN"/>
    <property type="match status" value="1"/>
</dbReference>
<proteinExistence type="predicted"/>
<sequence length="75" mass="7878">MYDELKTAGIAFTAAGEIIAENTYPVDQAAAIAADGLLKSPGHRAIILDPNYTKFGVGAATDSNGMQIFTGVYIR</sequence>
<keyword evidence="3" id="KW-1185">Reference proteome</keyword>
<dbReference type="PANTHER" id="PTHR31157">
    <property type="entry name" value="SCP DOMAIN-CONTAINING PROTEIN"/>
    <property type="match status" value="1"/>
</dbReference>
<dbReference type="SUPFAM" id="SSF55797">
    <property type="entry name" value="PR-1-like"/>
    <property type="match status" value="1"/>
</dbReference>
<name>I4EGZ1_9BACT</name>
<dbReference type="CDD" id="cd05379">
    <property type="entry name" value="CAP_bacterial"/>
    <property type="match status" value="1"/>
</dbReference>
<dbReference type="EMBL" id="CAGS01000212">
    <property type="protein sequence ID" value="CCF83953.1"/>
    <property type="molecule type" value="Genomic_DNA"/>
</dbReference>
<reference evidence="2 3" key="1">
    <citation type="journal article" date="2012" name="ISME J.">
        <title>Nitrification expanded: discovery, physiology and genomics of a nitrite-oxidizing bacterium from the phylum Chloroflexi.</title>
        <authorList>
            <person name="Sorokin D.Y."/>
            <person name="Lucker S."/>
            <person name="Vejmelkova D."/>
            <person name="Kostrikina N.A."/>
            <person name="Kleerebezem R."/>
            <person name="Rijpstra W.I."/>
            <person name="Damste J.S."/>
            <person name="Le Paslier D."/>
            <person name="Muyzer G."/>
            <person name="Wagner M."/>
            <person name="van Loosdrecht M.C."/>
            <person name="Daims H."/>
        </authorList>
    </citation>
    <scope>NUCLEOTIDE SEQUENCE [LARGE SCALE GENOMIC DNA]</scope>
    <source>
        <strain evidence="3">none</strain>
    </source>
</reference>